<proteinExistence type="predicted"/>
<dbReference type="EMBL" id="JBBNAF010000007">
    <property type="protein sequence ID" value="KAK9128655.1"/>
    <property type="molecule type" value="Genomic_DNA"/>
</dbReference>
<organism evidence="1 2">
    <name type="scientific">Stephania yunnanensis</name>
    <dbReference type="NCBI Taxonomy" id="152371"/>
    <lineage>
        <taxon>Eukaryota</taxon>
        <taxon>Viridiplantae</taxon>
        <taxon>Streptophyta</taxon>
        <taxon>Embryophyta</taxon>
        <taxon>Tracheophyta</taxon>
        <taxon>Spermatophyta</taxon>
        <taxon>Magnoliopsida</taxon>
        <taxon>Ranunculales</taxon>
        <taxon>Menispermaceae</taxon>
        <taxon>Menispermoideae</taxon>
        <taxon>Cissampelideae</taxon>
        <taxon>Stephania</taxon>
    </lineage>
</organism>
<evidence type="ECO:0000313" key="1">
    <source>
        <dbReference type="EMBL" id="KAK9128655.1"/>
    </source>
</evidence>
<comment type="caution">
    <text evidence="1">The sequence shown here is derived from an EMBL/GenBank/DDBJ whole genome shotgun (WGS) entry which is preliminary data.</text>
</comment>
<dbReference type="AlphaFoldDB" id="A0AAP0J8L2"/>
<dbReference type="Proteomes" id="UP001420932">
    <property type="component" value="Unassembled WGS sequence"/>
</dbReference>
<sequence>MAEAMARDKVRDPVECTDRDSDLVMHRDKDMNMVHLDRDFNVSVRAYRQLGLEGAQLVTEEPSLSRRSPALQSKIGVWPWLVWPLAVARVRAERLGSGPKPESAGVLTRLNDLLVRTPYLRSSKGKAPLLGHVSTALVIQAGCVFQFTIVDKPSETSPVQAGPTVAEEA</sequence>
<protein>
    <submittedName>
        <fullName evidence="1">Uncharacterized protein</fullName>
    </submittedName>
</protein>
<accession>A0AAP0J8L2</accession>
<reference evidence="1 2" key="1">
    <citation type="submission" date="2024-01" db="EMBL/GenBank/DDBJ databases">
        <title>Genome assemblies of Stephania.</title>
        <authorList>
            <person name="Yang L."/>
        </authorList>
    </citation>
    <scope>NUCLEOTIDE SEQUENCE [LARGE SCALE GENOMIC DNA]</scope>
    <source>
        <strain evidence="1">YNDBR</strain>
        <tissue evidence="1">Leaf</tissue>
    </source>
</reference>
<name>A0AAP0J8L2_9MAGN</name>
<evidence type="ECO:0000313" key="2">
    <source>
        <dbReference type="Proteomes" id="UP001420932"/>
    </source>
</evidence>
<keyword evidence="2" id="KW-1185">Reference proteome</keyword>
<gene>
    <name evidence="1" type="ORF">Syun_017452</name>
</gene>